<evidence type="ECO:0000313" key="2">
    <source>
        <dbReference type="Proteomes" id="UP000011115"/>
    </source>
</evidence>
<sequence length="125" mass="14485">MWVVVWDATHTLHKAYLEGYLRWRLKVKDMNTRRMPARRVEVEVVNEGVPPQGDQGLQGDQVHQKNEVPVVSPDMTNKEIRTAFLTLAQTMMAQVNRDVGPRVIVNESTVTSRLRDFVRMNLSWL</sequence>
<dbReference type="Gramene" id="PGSC0003DMT400091171">
    <property type="protein sequence ID" value="PGSC0003DMT400091171"/>
    <property type="gene ID" value="PGSC0003DMG400040742"/>
</dbReference>
<dbReference type="PaxDb" id="4113-PGSC0003DMT400091171"/>
<dbReference type="AlphaFoldDB" id="M1DM10"/>
<reference evidence="2" key="1">
    <citation type="journal article" date="2011" name="Nature">
        <title>Genome sequence and analysis of the tuber crop potato.</title>
        <authorList>
            <consortium name="The Potato Genome Sequencing Consortium"/>
        </authorList>
    </citation>
    <scope>NUCLEOTIDE SEQUENCE [LARGE SCALE GENOMIC DNA]</scope>
    <source>
        <strain evidence="2">cv. DM1-3 516 R44</strain>
    </source>
</reference>
<protein>
    <submittedName>
        <fullName evidence="1">Uncharacterized protein</fullName>
    </submittedName>
</protein>
<dbReference type="Proteomes" id="UP000011115">
    <property type="component" value="Unassembled WGS sequence"/>
</dbReference>
<name>M1DM10_SOLTU</name>
<keyword evidence="2" id="KW-1185">Reference proteome</keyword>
<organism evidence="1 2">
    <name type="scientific">Solanum tuberosum</name>
    <name type="common">Potato</name>
    <dbReference type="NCBI Taxonomy" id="4113"/>
    <lineage>
        <taxon>Eukaryota</taxon>
        <taxon>Viridiplantae</taxon>
        <taxon>Streptophyta</taxon>
        <taxon>Embryophyta</taxon>
        <taxon>Tracheophyta</taxon>
        <taxon>Spermatophyta</taxon>
        <taxon>Magnoliopsida</taxon>
        <taxon>eudicotyledons</taxon>
        <taxon>Gunneridae</taxon>
        <taxon>Pentapetalae</taxon>
        <taxon>asterids</taxon>
        <taxon>lamiids</taxon>
        <taxon>Solanales</taxon>
        <taxon>Solanaceae</taxon>
        <taxon>Solanoideae</taxon>
        <taxon>Solaneae</taxon>
        <taxon>Solanum</taxon>
    </lineage>
</organism>
<proteinExistence type="predicted"/>
<evidence type="ECO:0000313" key="1">
    <source>
        <dbReference type="EnsemblPlants" id="PGSC0003DMT400091171"/>
    </source>
</evidence>
<accession>M1DM10</accession>
<reference evidence="1" key="2">
    <citation type="submission" date="2015-06" db="UniProtKB">
        <authorList>
            <consortium name="EnsemblPlants"/>
        </authorList>
    </citation>
    <scope>IDENTIFICATION</scope>
    <source>
        <strain evidence="1">DM1-3 516 R44</strain>
    </source>
</reference>
<dbReference type="InParanoid" id="M1DM10"/>
<dbReference type="EnsemblPlants" id="PGSC0003DMT400091171">
    <property type="protein sequence ID" value="PGSC0003DMT400091171"/>
    <property type="gene ID" value="PGSC0003DMG400040742"/>
</dbReference>
<dbReference type="HOGENOM" id="CLU_1996622_0_0_1"/>